<dbReference type="EMBL" id="GL887888">
    <property type="protein sequence ID" value="EGI69651.1"/>
    <property type="molecule type" value="Genomic_DNA"/>
</dbReference>
<accession>F4W7Y1</accession>
<protein>
    <submittedName>
        <fullName evidence="1">Uncharacterized protein</fullName>
    </submittedName>
</protein>
<reference evidence="1" key="1">
    <citation type="submission" date="2011-02" db="EMBL/GenBank/DDBJ databases">
        <title>The genome of the leaf-cutting ant Acromyrmex echinatior suggests key adaptations to social evolution and fungus farming.</title>
        <authorList>
            <person name="Nygaard S."/>
            <person name="Zhang G."/>
        </authorList>
    </citation>
    <scope>NUCLEOTIDE SEQUENCE</scope>
</reference>
<name>F4W7Y1_ACREC</name>
<evidence type="ECO:0000313" key="2">
    <source>
        <dbReference type="Proteomes" id="UP000007755"/>
    </source>
</evidence>
<dbReference type="AlphaFoldDB" id="F4W7Y1"/>
<dbReference type="InParanoid" id="F4W7Y1"/>
<gene>
    <name evidence="1" type="ORF">G5I_01558</name>
</gene>
<evidence type="ECO:0000313" key="1">
    <source>
        <dbReference type="EMBL" id="EGI69651.1"/>
    </source>
</evidence>
<proteinExistence type="predicted"/>
<sequence>MKNVVQRGLELVLIHDTVAAQPLLAESRANKRILISMHISGTYLNYYCSFDIYLTISIELLRIISTDDVFKFEMYHNVYAEFKGVKEVEARIYRGIGHEACQNSMLARVAKASAPAWCLACASLLRRSPEKGPIGGTKGRSEPHLQVRLTATIRHRTASDVEKDDASLVLEDENVFAGENSAYSAGIAIYPIYLYPMGYTAKIQGFKEVQSEIEEFPGIFFLSRNFLNFEKLRIILHCAVGNVEYWNNMIDFREDYDIAYLQNVNAMPFSKVIFAIILDRAHIGSSLRETPRWAVNRDQRRDWIFALFYPSFDPFRRDTKRVSPRVCMYNVHLLNLSTAVPAFEWLLCVDAI</sequence>
<dbReference type="Proteomes" id="UP000007755">
    <property type="component" value="Unassembled WGS sequence"/>
</dbReference>
<organism evidence="2">
    <name type="scientific">Acromyrmex echinatior</name>
    <name type="common">Panamanian leafcutter ant</name>
    <name type="synonym">Acromyrmex octospinosus echinatior</name>
    <dbReference type="NCBI Taxonomy" id="103372"/>
    <lineage>
        <taxon>Eukaryota</taxon>
        <taxon>Metazoa</taxon>
        <taxon>Ecdysozoa</taxon>
        <taxon>Arthropoda</taxon>
        <taxon>Hexapoda</taxon>
        <taxon>Insecta</taxon>
        <taxon>Pterygota</taxon>
        <taxon>Neoptera</taxon>
        <taxon>Endopterygota</taxon>
        <taxon>Hymenoptera</taxon>
        <taxon>Apocrita</taxon>
        <taxon>Aculeata</taxon>
        <taxon>Formicoidea</taxon>
        <taxon>Formicidae</taxon>
        <taxon>Myrmicinae</taxon>
        <taxon>Acromyrmex</taxon>
    </lineage>
</organism>
<keyword evidence="2" id="KW-1185">Reference proteome</keyword>